<dbReference type="InterPro" id="IPR036890">
    <property type="entry name" value="HATPase_C_sf"/>
</dbReference>
<protein>
    <submittedName>
        <fullName evidence="1">Uncharacterized protein</fullName>
    </submittedName>
</protein>
<reference evidence="1 2" key="1">
    <citation type="submission" date="2021-03" db="EMBL/GenBank/DDBJ databases">
        <title>Antimicrobial resistance genes in bacteria isolated from Japanese honey, and their potential for conferring macrolide and lincosamide resistance in the American foulbrood pathogen Paenibacillus larvae.</title>
        <authorList>
            <person name="Okamoto M."/>
            <person name="Kumagai M."/>
            <person name="Kanamori H."/>
            <person name="Takamatsu D."/>
        </authorList>
    </citation>
    <scope>NUCLEOTIDE SEQUENCE [LARGE SCALE GENOMIC DNA]</scope>
    <source>
        <strain evidence="1 2">J1TS3</strain>
    </source>
</reference>
<evidence type="ECO:0000313" key="1">
    <source>
        <dbReference type="EMBL" id="GIN23394.1"/>
    </source>
</evidence>
<sequence>MVKKGFDYLIKYTGELGSIFDIDKLFHKFTSVVDIPFHEGEIKIDLSDIKFVSPLGALSLLLLLDKLDKSFFIKVTPPPERVVSYMERMNFLEHCTKEVYKCFEKHCDLESLEKRNRYNKSNVLLEITSINEDKDVETVDESTRQILTSHGMKSSEANKIASIISEFVANILDHSKGNGYTAIQYYPSLNKVQLAIGDNGIGFVNSLKPTLLETNKGKRFTNLKVIQSAFESRISSSSDIERGIGLNHVRSLSFEKIKGTSFFLKTHKAIYQVLDQDIVIRKRGEYFPGTYISLELIF</sequence>
<organism evidence="1 2">
    <name type="scientific">Siminovitchia fordii</name>
    <dbReference type="NCBI Taxonomy" id="254759"/>
    <lineage>
        <taxon>Bacteria</taxon>
        <taxon>Bacillati</taxon>
        <taxon>Bacillota</taxon>
        <taxon>Bacilli</taxon>
        <taxon>Bacillales</taxon>
        <taxon>Bacillaceae</taxon>
        <taxon>Siminovitchia</taxon>
    </lineage>
</organism>
<dbReference type="EMBL" id="BOQT01000034">
    <property type="protein sequence ID" value="GIN23394.1"/>
    <property type="molecule type" value="Genomic_DNA"/>
</dbReference>
<dbReference type="Proteomes" id="UP000680279">
    <property type="component" value="Unassembled WGS sequence"/>
</dbReference>
<comment type="caution">
    <text evidence="1">The sequence shown here is derived from an EMBL/GenBank/DDBJ whole genome shotgun (WGS) entry which is preliminary data.</text>
</comment>
<evidence type="ECO:0000313" key="2">
    <source>
        <dbReference type="Proteomes" id="UP000680279"/>
    </source>
</evidence>
<dbReference type="SUPFAM" id="SSF55874">
    <property type="entry name" value="ATPase domain of HSP90 chaperone/DNA topoisomerase II/histidine kinase"/>
    <property type="match status" value="1"/>
</dbReference>
<dbReference type="Gene3D" id="3.30.565.10">
    <property type="entry name" value="Histidine kinase-like ATPase, C-terminal domain"/>
    <property type="match status" value="1"/>
</dbReference>
<gene>
    <name evidence="1" type="ORF">J1TS3_45280</name>
</gene>
<keyword evidence="2" id="KW-1185">Reference proteome</keyword>
<dbReference type="RefSeq" id="WP_212963998.1">
    <property type="nucleotide sequence ID" value="NZ_BOQT01000034.1"/>
</dbReference>
<accession>A0ABQ4KCD3</accession>
<name>A0ABQ4KCD3_9BACI</name>
<proteinExistence type="predicted"/>